<keyword evidence="7 14" id="KW-0472">Membrane</keyword>
<feature type="domain" description="Neurotransmitter-gated ion-channel transmembrane" evidence="16">
    <location>
        <begin position="249"/>
        <end position="467"/>
    </location>
</feature>
<dbReference type="InterPro" id="IPR018000">
    <property type="entry name" value="Neurotransmitter_ion_chnl_CS"/>
</dbReference>
<evidence type="ECO:0000256" key="5">
    <source>
        <dbReference type="ARBA" id="ARBA00023018"/>
    </source>
</evidence>
<dbReference type="GO" id="GO:0045202">
    <property type="term" value="C:synapse"/>
    <property type="evidence" value="ECO:0000318"/>
    <property type="project" value="GO_Central"/>
</dbReference>
<dbReference type="Pfam" id="PF02931">
    <property type="entry name" value="Neur_chan_LBD"/>
    <property type="match status" value="1"/>
</dbReference>
<dbReference type="GO" id="GO:0004888">
    <property type="term" value="F:transmembrane signaling receptor activity"/>
    <property type="evidence" value="ECO:0007669"/>
    <property type="project" value="InterPro"/>
</dbReference>
<evidence type="ECO:0000256" key="10">
    <source>
        <dbReference type="ARBA" id="ARBA00023180"/>
    </source>
</evidence>
<feature type="transmembrane region" description="Helical" evidence="14">
    <location>
        <begin position="311"/>
        <end position="332"/>
    </location>
</feature>
<dbReference type="AlphaFoldDB" id="A7RR86"/>
<dbReference type="PRINTS" id="PR00252">
    <property type="entry name" value="NRIONCHANNEL"/>
</dbReference>
<keyword evidence="9" id="KW-0675">Receptor</keyword>
<dbReference type="GO" id="GO:1902495">
    <property type="term" value="C:transmembrane transporter complex"/>
    <property type="evidence" value="ECO:0000318"/>
    <property type="project" value="GO_Central"/>
</dbReference>
<keyword evidence="18" id="KW-1185">Reference proteome</keyword>
<feature type="transmembrane region" description="Helical" evidence="14">
    <location>
        <begin position="274"/>
        <end position="291"/>
    </location>
</feature>
<dbReference type="Gene3D" id="2.70.170.10">
    <property type="entry name" value="Neurotransmitter-gated ion-channel ligand-binding domain"/>
    <property type="match status" value="1"/>
</dbReference>
<dbReference type="Proteomes" id="UP000001593">
    <property type="component" value="Unassembled WGS sequence"/>
</dbReference>
<dbReference type="GO" id="GO:0005231">
    <property type="term" value="F:excitatory extracellular ligand-gated monoatomic ion channel activity"/>
    <property type="evidence" value="ECO:0000318"/>
    <property type="project" value="GO_Central"/>
</dbReference>
<keyword evidence="2" id="KW-1003">Cell membrane</keyword>
<evidence type="ECO:0000256" key="7">
    <source>
        <dbReference type="ARBA" id="ARBA00023136"/>
    </source>
</evidence>
<feature type="transmembrane region" description="Helical" evidence="14">
    <location>
        <begin position="456"/>
        <end position="476"/>
    </location>
</feature>
<evidence type="ECO:0000256" key="13">
    <source>
        <dbReference type="ARBA" id="ARBA00034099"/>
    </source>
</evidence>
<keyword evidence="12 14" id="KW-0407">Ion channel</keyword>
<dbReference type="GO" id="GO:0022848">
    <property type="term" value="F:acetylcholine-gated monoatomic cation-selective channel activity"/>
    <property type="evidence" value="ECO:0007669"/>
    <property type="project" value="InterPro"/>
</dbReference>
<dbReference type="GO" id="GO:0034220">
    <property type="term" value="P:monoatomic ion transmembrane transport"/>
    <property type="evidence" value="ECO:0000318"/>
    <property type="project" value="GO_Central"/>
</dbReference>
<dbReference type="InterPro" id="IPR038050">
    <property type="entry name" value="Neuro_actylchol_rec"/>
</dbReference>
<dbReference type="Gene3D" id="1.20.58.390">
    <property type="entry name" value="Neurotransmitter-gated ion-channel transmembrane domain"/>
    <property type="match status" value="1"/>
</dbReference>
<dbReference type="InterPro" id="IPR002394">
    <property type="entry name" value="Nicotinic_acetylcholine_rcpt"/>
</dbReference>
<dbReference type="Pfam" id="PF02932">
    <property type="entry name" value="Neur_chan_memb"/>
    <property type="match status" value="1"/>
</dbReference>
<keyword evidence="6 14" id="KW-0406">Ion transport</keyword>
<evidence type="ECO:0000256" key="12">
    <source>
        <dbReference type="ARBA" id="ARBA00023303"/>
    </source>
</evidence>
<evidence type="ECO:0000256" key="9">
    <source>
        <dbReference type="ARBA" id="ARBA00023170"/>
    </source>
</evidence>
<feature type="domain" description="Neurotransmitter-gated ion-channel ligand-binding" evidence="15">
    <location>
        <begin position="33"/>
        <end position="242"/>
    </location>
</feature>
<keyword evidence="10" id="KW-0325">Glycoprotein</keyword>
<dbReference type="CDD" id="cd19051">
    <property type="entry name" value="LGIC_TM_cation"/>
    <property type="match status" value="1"/>
</dbReference>
<keyword evidence="1 14" id="KW-0813">Transport</keyword>
<dbReference type="SUPFAM" id="SSF63712">
    <property type="entry name" value="Nicotinic receptor ligand binding domain-like"/>
    <property type="match status" value="1"/>
</dbReference>
<evidence type="ECO:0000256" key="1">
    <source>
        <dbReference type="ARBA" id="ARBA00022448"/>
    </source>
</evidence>
<evidence type="ECO:0000259" key="15">
    <source>
        <dbReference type="Pfam" id="PF02931"/>
    </source>
</evidence>
<dbReference type="InParanoid" id="A7RR86"/>
<dbReference type="InterPro" id="IPR006202">
    <property type="entry name" value="Neur_chan_lig-bd"/>
</dbReference>
<reference evidence="17 18" key="1">
    <citation type="journal article" date="2007" name="Science">
        <title>Sea anemone genome reveals ancestral eumetazoan gene repertoire and genomic organization.</title>
        <authorList>
            <person name="Putnam N.H."/>
            <person name="Srivastava M."/>
            <person name="Hellsten U."/>
            <person name="Dirks B."/>
            <person name="Chapman J."/>
            <person name="Salamov A."/>
            <person name="Terry A."/>
            <person name="Shapiro H."/>
            <person name="Lindquist E."/>
            <person name="Kapitonov V.V."/>
            <person name="Jurka J."/>
            <person name="Genikhovich G."/>
            <person name="Grigoriev I.V."/>
            <person name="Lucas S.M."/>
            <person name="Steele R.E."/>
            <person name="Finnerty J.R."/>
            <person name="Technau U."/>
            <person name="Martindale M.Q."/>
            <person name="Rokhsar D.S."/>
        </authorList>
    </citation>
    <scope>NUCLEOTIDE SEQUENCE [LARGE SCALE GENOMIC DNA]</scope>
    <source>
        <strain evidence="18">CH2 X CH6</strain>
    </source>
</reference>
<dbReference type="FunFam" id="1.20.58.390:FF:000043">
    <property type="entry name" value="AcetylCholine Receptor"/>
    <property type="match status" value="1"/>
</dbReference>
<keyword evidence="8" id="KW-1015">Disulfide bond</keyword>
<keyword evidence="4 14" id="KW-1133">Transmembrane helix</keyword>
<sequence>MAFCFLATTTATTLKAGELSASTERSSEDHQLRLIRDITKEYELNKEILPIKNHSQPIKVIFDIAFAQLVELDSKNQIMTSYIWVRQFWSNTRLRWDPSKYGGQTSVNLSPHLIWLPDIVLYNNINSNTIGEMFKFDTKVVLHNTGAIEWYAPTLVKSICKIDITYFPFDKQNCSLVFGSWTYTSEFLSLDIKQKEPDLSKYTPNGQWEMMHAEVKRNVVKYSCCYWPYIDVTYTVHIRRRPLFFVLNLILPCILLATLSVFSFSLPPGSGERIALVITLLLGLTVYMLIFTENIPKTSEVTPLINKFFNVVLFEVAICLLATSITLQFYHYHDPGQDLPKWVKFVIFECLGKMMRMKIRKFTIYDSTEENGRPVQGDADPASSPILPKMNHNKCKLCNIAPLSTYRIALPKDPSSEKLEDIQQMLTDLHKKMTSKTSKRQKKEAWHFAALVLDRFFCYIAGTSFFISLLSFYLMIPST</sequence>
<dbReference type="GO" id="GO:0042391">
    <property type="term" value="P:regulation of membrane potential"/>
    <property type="evidence" value="ECO:0000318"/>
    <property type="project" value="GO_Central"/>
</dbReference>
<evidence type="ECO:0000256" key="6">
    <source>
        <dbReference type="ARBA" id="ARBA00023065"/>
    </source>
</evidence>
<dbReference type="GO" id="GO:1904315">
    <property type="term" value="F:transmitter-gated monoatomic ion channel activity involved in regulation of postsynaptic membrane potential"/>
    <property type="evidence" value="ECO:0000318"/>
    <property type="project" value="GO_Central"/>
</dbReference>
<dbReference type="GO" id="GO:0045211">
    <property type="term" value="C:postsynaptic membrane"/>
    <property type="evidence" value="ECO:0007669"/>
    <property type="project" value="InterPro"/>
</dbReference>
<dbReference type="GO" id="GO:0007268">
    <property type="term" value="P:chemical synaptic transmission"/>
    <property type="evidence" value="ECO:0000318"/>
    <property type="project" value="GO_Central"/>
</dbReference>
<dbReference type="PROSITE" id="PS00236">
    <property type="entry name" value="NEUROTR_ION_CHANNEL"/>
    <property type="match status" value="1"/>
</dbReference>
<evidence type="ECO:0000256" key="14">
    <source>
        <dbReference type="RuleBase" id="RU000687"/>
    </source>
</evidence>
<evidence type="ECO:0008006" key="19">
    <source>
        <dbReference type="Google" id="ProtNLM"/>
    </source>
</evidence>
<keyword evidence="3 14" id="KW-0812">Transmembrane</keyword>
<dbReference type="PANTHER" id="PTHR18945">
    <property type="entry name" value="NEUROTRANSMITTER GATED ION CHANNEL"/>
    <property type="match status" value="1"/>
</dbReference>
<accession>A7RR86</accession>
<evidence type="ECO:0000256" key="11">
    <source>
        <dbReference type="ARBA" id="ARBA00023286"/>
    </source>
</evidence>
<gene>
    <name evidence="17" type="ORF">NEMVEDRAFT_v1g200917</name>
</gene>
<dbReference type="InterPro" id="IPR036719">
    <property type="entry name" value="Neuro-gated_channel_TM_sf"/>
</dbReference>
<dbReference type="InterPro" id="IPR006029">
    <property type="entry name" value="Neurotrans-gated_channel_TM"/>
</dbReference>
<dbReference type="EMBL" id="DS469530">
    <property type="protein sequence ID" value="EDO46124.1"/>
    <property type="molecule type" value="Genomic_DNA"/>
</dbReference>
<dbReference type="PhylomeDB" id="A7RR86"/>
<evidence type="ECO:0000256" key="8">
    <source>
        <dbReference type="ARBA" id="ARBA00023157"/>
    </source>
</evidence>
<keyword evidence="11" id="KW-1071">Ligand-gated ion channel</keyword>
<evidence type="ECO:0000259" key="16">
    <source>
        <dbReference type="Pfam" id="PF02932"/>
    </source>
</evidence>
<dbReference type="InterPro" id="IPR036734">
    <property type="entry name" value="Neur_chan_lig-bd_sf"/>
</dbReference>
<dbReference type="PRINTS" id="PR00254">
    <property type="entry name" value="NICOTINICR"/>
</dbReference>
<evidence type="ECO:0000256" key="4">
    <source>
        <dbReference type="ARBA" id="ARBA00022989"/>
    </source>
</evidence>
<evidence type="ECO:0000313" key="18">
    <source>
        <dbReference type="Proteomes" id="UP000001593"/>
    </source>
</evidence>
<dbReference type="GO" id="GO:0043005">
    <property type="term" value="C:neuron projection"/>
    <property type="evidence" value="ECO:0000318"/>
    <property type="project" value="GO_Central"/>
</dbReference>
<evidence type="ECO:0000313" key="17">
    <source>
        <dbReference type="EMBL" id="EDO46124.1"/>
    </source>
</evidence>
<name>A7RR86_NEMVE</name>
<dbReference type="eggNOG" id="KOG3645">
    <property type="taxonomic scope" value="Eukaryota"/>
</dbReference>
<dbReference type="GO" id="GO:0005886">
    <property type="term" value="C:plasma membrane"/>
    <property type="evidence" value="ECO:0000318"/>
    <property type="project" value="GO_Central"/>
</dbReference>
<comment type="similarity">
    <text evidence="14">Belongs to the ligand-gated ion channel (TC 1.A.9) family.</text>
</comment>
<organism evidence="17 18">
    <name type="scientific">Nematostella vectensis</name>
    <name type="common">Starlet sea anemone</name>
    <dbReference type="NCBI Taxonomy" id="45351"/>
    <lineage>
        <taxon>Eukaryota</taxon>
        <taxon>Metazoa</taxon>
        <taxon>Cnidaria</taxon>
        <taxon>Anthozoa</taxon>
        <taxon>Hexacorallia</taxon>
        <taxon>Actiniaria</taxon>
        <taxon>Edwardsiidae</taxon>
        <taxon>Nematostella</taxon>
    </lineage>
</organism>
<protein>
    <recommendedName>
        <fullName evidence="19">Neuronal acetylcholine receptor subunit alpha-10-like</fullName>
    </recommendedName>
</protein>
<keyword evidence="5" id="KW-0770">Synapse</keyword>
<dbReference type="NCBIfam" id="TIGR00860">
    <property type="entry name" value="LIC"/>
    <property type="match status" value="1"/>
</dbReference>
<dbReference type="HOGENOM" id="CLU_018074_1_0_1"/>
<dbReference type="FunFam" id="2.70.170.10:FF:000005">
    <property type="entry name" value="Neuronal nicotinic acetylcholine receptor alpha4 subunit"/>
    <property type="match status" value="1"/>
</dbReference>
<dbReference type="CDD" id="cd18997">
    <property type="entry name" value="LGIC_ECD_nAChR"/>
    <property type="match status" value="1"/>
</dbReference>
<proteinExistence type="inferred from homology"/>
<dbReference type="InterPro" id="IPR006201">
    <property type="entry name" value="Neur_channel"/>
</dbReference>
<comment type="subcellular location">
    <subcellularLocation>
        <location evidence="13">Synaptic cell membrane</location>
        <topology evidence="13">Multi-pass membrane protein</topology>
    </subcellularLocation>
</comment>
<evidence type="ECO:0000256" key="2">
    <source>
        <dbReference type="ARBA" id="ARBA00022475"/>
    </source>
</evidence>
<evidence type="ECO:0000256" key="3">
    <source>
        <dbReference type="ARBA" id="ARBA00022692"/>
    </source>
</evidence>
<feature type="transmembrane region" description="Helical" evidence="14">
    <location>
        <begin position="243"/>
        <end position="262"/>
    </location>
</feature>
<dbReference type="STRING" id="45351.A7RR86"/>
<dbReference type="SUPFAM" id="SSF90112">
    <property type="entry name" value="Neurotransmitter-gated ion-channel transmembrane pore"/>
    <property type="match status" value="1"/>
</dbReference>
<dbReference type="OMA" id="SYIWVRQ"/>